<reference evidence="5 6" key="1">
    <citation type="journal article" date="2013" name="Genome Biol.">
        <title>The genome sequence of the most widely cultivated cacao type and its use to identify candidate genes regulating pod color.</title>
        <authorList>
            <person name="Motamayor J.C."/>
            <person name="Mockaitis K."/>
            <person name="Schmutz J."/>
            <person name="Haiminen N."/>
            <person name="Iii D.L."/>
            <person name="Cornejo O."/>
            <person name="Findley S.D."/>
            <person name="Zheng P."/>
            <person name="Utro F."/>
            <person name="Royaert S."/>
            <person name="Saski C."/>
            <person name="Jenkins J."/>
            <person name="Podicheti R."/>
            <person name="Zhao M."/>
            <person name="Scheffler B.E."/>
            <person name="Stack J.C."/>
            <person name="Feltus F.A."/>
            <person name="Mustiga G.M."/>
            <person name="Amores F."/>
            <person name="Phillips W."/>
            <person name="Marelli J.P."/>
            <person name="May G.D."/>
            <person name="Shapiro H."/>
            <person name="Ma J."/>
            <person name="Bustamante C.D."/>
            <person name="Schnell R.J."/>
            <person name="Main D."/>
            <person name="Gilbert D."/>
            <person name="Parida L."/>
            <person name="Kuhn D.N."/>
        </authorList>
    </citation>
    <scope>NUCLEOTIDE SEQUENCE [LARGE SCALE GENOMIC DNA]</scope>
    <source>
        <strain evidence="6">cv. Matina 1-6</strain>
    </source>
</reference>
<accession>A0A061GIY4</accession>
<evidence type="ECO:0000256" key="3">
    <source>
        <dbReference type="ARBA" id="ARBA00022525"/>
    </source>
</evidence>
<dbReference type="InterPro" id="IPR044859">
    <property type="entry name" value="Allene_oxi_cyc_Dirigent"/>
</dbReference>
<dbReference type="InParanoid" id="A0A061GIY4"/>
<proteinExistence type="inferred from homology"/>
<dbReference type="AlphaFoldDB" id="A0A061GIY4"/>
<dbReference type="eggNOG" id="ENOG502QRR3">
    <property type="taxonomic scope" value="Eukaryota"/>
</dbReference>
<dbReference type="PANTHER" id="PTHR21495">
    <property type="entry name" value="NUCLEOPORIN-RELATED"/>
    <property type="match status" value="1"/>
</dbReference>
<dbReference type="Pfam" id="PF03018">
    <property type="entry name" value="Dirigent"/>
    <property type="match status" value="1"/>
</dbReference>
<name>A0A061GIY4_THECC</name>
<dbReference type="Proteomes" id="UP000026915">
    <property type="component" value="Chromosome 6"/>
</dbReference>
<dbReference type="STRING" id="3641.A0A061GIY4"/>
<dbReference type="GO" id="GO:0009699">
    <property type="term" value="P:phenylpropanoid biosynthetic process"/>
    <property type="evidence" value="ECO:0007669"/>
    <property type="project" value="UniProtKB-ARBA"/>
</dbReference>
<comment type="subunit">
    <text evidence="2 4">Homodimer.</text>
</comment>
<evidence type="ECO:0000313" key="5">
    <source>
        <dbReference type="EMBL" id="EOY27029.1"/>
    </source>
</evidence>
<dbReference type="Gene3D" id="2.40.480.10">
    <property type="entry name" value="Allene oxide cyclase-like"/>
    <property type="match status" value="1"/>
</dbReference>
<dbReference type="HOGENOM" id="CLU_087111_2_0_1"/>
<dbReference type="GO" id="GO:0048046">
    <property type="term" value="C:apoplast"/>
    <property type="evidence" value="ECO:0007669"/>
    <property type="project" value="UniProtKB-SubCell"/>
</dbReference>
<feature type="signal peptide" evidence="4">
    <location>
        <begin position="1"/>
        <end position="20"/>
    </location>
</feature>
<sequence>MEPKTSFSLVILVILSISMAKFSIPAKADHNEHKETKISVYFHDYASSDLFVFDDLIIEGPDPKSASVGRGQGITVTACLDGLNVYVSLLIVFTNEAYNGSTIQIQGNNNQLKVIREYGVVSGTGKFWYAKGYATFENYFFDPSTSYSIIRCNISIRH</sequence>
<dbReference type="InterPro" id="IPR004265">
    <property type="entry name" value="Dirigent"/>
</dbReference>
<evidence type="ECO:0000313" key="6">
    <source>
        <dbReference type="Proteomes" id="UP000026915"/>
    </source>
</evidence>
<keyword evidence="4" id="KW-0732">Signal</keyword>
<comment type="similarity">
    <text evidence="1 4">Belongs to the plant dirigent protein family.</text>
</comment>
<dbReference type="Gramene" id="EOY27029">
    <property type="protein sequence ID" value="EOY27029"/>
    <property type="gene ID" value="TCM_028980"/>
</dbReference>
<comment type="subcellular location">
    <subcellularLocation>
        <location evidence="4">Secreted</location>
        <location evidence="4">Extracellular space</location>
        <location evidence="4">Apoplast</location>
    </subcellularLocation>
</comment>
<evidence type="ECO:0000256" key="2">
    <source>
        <dbReference type="ARBA" id="ARBA00011738"/>
    </source>
</evidence>
<dbReference type="EMBL" id="CM001884">
    <property type="protein sequence ID" value="EOY27029.1"/>
    <property type="molecule type" value="Genomic_DNA"/>
</dbReference>
<feature type="chain" id="PRO_5008190131" description="Dirigent protein" evidence="4">
    <location>
        <begin position="21"/>
        <end position="158"/>
    </location>
</feature>
<keyword evidence="6" id="KW-1185">Reference proteome</keyword>
<comment type="function">
    <text evidence="4">Dirigent proteins impart stereoselectivity on the phenoxy radical-coupling reaction, yielding optically active lignans from two molecules of coniferyl alcohol in the biosynthesis of lignans, flavonolignans, and alkaloids and thus plays a central role in plant secondary metabolism.</text>
</comment>
<keyword evidence="4" id="KW-0052">Apoplast</keyword>
<protein>
    <recommendedName>
        <fullName evidence="4">Dirigent protein</fullName>
    </recommendedName>
</protein>
<dbReference type="OMA" id="GYATFEN"/>
<keyword evidence="3 4" id="KW-0964">Secreted</keyword>
<gene>
    <name evidence="5" type="ORF">TCM_028980</name>
</gene>
<evidence type="ECO:0000256" key="1">
    <source>
        <dbReference type="ARBA" id="ARBA00010746"/>
    </source>
</evidence>
<evidence type="ECO:0000256" key="4">
    <source>
        <dbReference type="RuleBase" id="RU363099"/>
    </source>
</evidence>
<organism evidence="5 6">
    <name type="scientific">Theobroma cacao</name>
    <name type="common">Cacao</name>
    <name type="synonym">Cocoa</name>
    <dbReference type="NCBI Taxonomy" id="3641"/>
    <lineage>
        <taxon>Eukaryota</taxon>
        <taxon>Viridiplantae</taxon>
        <taxon>Streptophyta</taxon>
        <taxon>Embryophyta</taxon>
        <taxon>Tracheophyta</taxon>
        <taxon>Spermatophyta</taxon>
        <taxon>Magnoliopsida</taxon>
        <taxon>eudicotyledons</taxon>
        <taxon>Gunneridae</taxon>
        <taxon>Pentapetalae</taxon>
        <taxon>rosids</taxon>
        <taxon>malvids</taxon>
        <taxon>Malvales</taxon>
        <taxon>Malvaceae</taxon>
        <taxon>Byttnerioideae</taxon>
        <taxon>Theobroma</taxon>
    </lineage>
</organism>